<dbReference type="Pfam" id="PF17032">
    <property type="entry name" value="Zn_ribbon_15"/>
    <property type="match status" value="1"/>
</dbReference>
<dbReference type="Proteomes" id="UP000501451">
    <property type="component" value="Chromosome"/>
</dbReference>
<accession>A0A6G7KAJ0</accession>
<reference evidence="2 3" key="1">
    <citation type="journal article" date="2017" name="Int. J. Syst. Evol. Microbiol.">
        <title>Jeotgalibaca porci sp. nov. and Jeotgalibaca arthritidis sp. nov., isolated from pigs, and emended description of the genus Jeotgalibaca.</title>
        <authorList>
            <person name="Zamora L."/>
            <person name="Perez-Sancho M."/>
            <person name="Dominguez L."/>
            <person name="Fernandez-Garayzabal J.F."/>
            <person name="Vela A.I."/>
        </authorList>
    </citation>
    <scope>NUCLEOTIDE SEQUENCE [LARGE SCALE GENOMIC DNA]</scope>
    <source>
        <strain evidence="2 3">CECT 9157</strain>
    </source>
</reference>
<dbReference type="RefSeq" id="WP_166162441.1">
    <property type="nucleotide sequence ID" value="NZ_CP049740.1"/>
</dbReference>
<evidence type="ECO:0000313" key="2">
    <source>
        <dbReference type="EMBL" id="QII82278.1"/>
    </source>
</evidence>
<protein>
    <submittedName>
        <fullName evidence="2">Zinc ribbon domain-containing protein</fullName>
    </submittedName>
</protein>
<dbReference type="EMBL" id="CP049740">
    <property type="protein sequence ID" value="QII82278.1"/>
    <property type="molecule type" value="Genomic_DNA"/>
</dbReference>
<gene>
    <name evidence="2" type="ORF">G7057_07430</name>
</gene>
<feature type="domain" description="Zinc-ribbon 15" evidence="1">
    <location>
        <begin position="21"/>
        <end position="119"/>
    </location>
</feature>
<dbReference type="KEGG" id="jar:G7057_07430"/>
<dbReference type="InterPro" id="IPR031493">
    <property type="entry name" value="Zinc_ribbon_15"/>
</dbReference>
<evidence type="ECO:0000313" key="3">
    <source>
        <dbReference type="Proteomes" id="UP000501451"/>
    </source>
</evidence>
<dbReference type="AlphaFoldDB" id="A0A6G7KAJ0"/>
<organism evidence="2 3">
    <name type="scientific">Jeotgalibaca arthritidis</name>
    <dbReference type="NCBI Taxonomy" id="1868794"/>
    <lineage>
        <taxon>Bacteria</taxon>
        <taxon>Bacillati</taxon>
        <taxon>Bacillota</taxon>
        <taxon>Bacilli</taxon>
        <taxon>Lactobacillales</taxon>
        <taxon>Carnobacteriaceae</taxon>
        <taxon>Jeotgalibaca</taxon>
    </lineage>
</organism>
<name>A0A6G7KAJ0_9LACT</name>
<keyword evidence="3" id="KW-1185">Reference proteome</keyword>
<proteinExistence type="predicted"/>
<sequence length="124" mass="14545">MFLFFDVGQFRKQLNYNQTLTCHNCGHFGRYEVYLMGNRFRLFFIPIFTFGKKYMVKSSCCESWYVLDSQKGKAIERHETVSIELTDLDLYQEGRQATGRCDLCQHAYPTGSRFCPHCGNPLQD</sequence>
<evidence type="ECO:0000259" key="1">
    <source>
        <dbReference type="Pfam" id="PF17032"/>
    </source>
</evidence>